<feature type="domain" description="Root UVB sensitive protein C-terminal" evidence="4">
    <location>
        <begin position="396"/>
        <end position="502"/>
    </location>
</feature>
<reference evidence="5" key="1">
    <citation type="journal article" date="2019" name="Plant J.">
        <title>Chlorella vulgaris genome assembly and annotation reveals the molecular basis for metabolic acclimation to high light conditions.</title>
        <authorList>
            <person name="Cecchin M."/>
            <person name="Marcolungo L."/>
            <person name="Rossato M."/>
            <person name="Girolomoni L."/>
            <person name="Cosentino E."/>
            <person name="Cuine S."/>
            <person name="Li-Beisson Y."/>
            <person name="Delledonne M."/>
            <person name="Ballottari M."/>
        </authorList>
    </citation>
    <scope>NUCLEOTIDE SEQUENCE</scope>
    <source>
        <strain evidence="5">211/11P</strain>
    </source>
</reference>
<comment type="caution">
    <text evidence="5">The sequence shown here is derived from an EMBL/GenBank/DDBJ whole genome shotgun (WGS) entry which is preliminary data.</text>
</comment>
<evidence type="ECO:0000313" key="5">
    <source>
        <dbReference type="EMBL" id="KAI3429397.1"/>
    </source>
</evidence>
<accession>A0A9D4YVX0</accession>
<evidence type="ECO:0000256" key="1">
    <source>
        <dbReference type="ARBA" id="ARBA00007558"/>
    </source>
</evidence>
<feature type="region of interest" description="Disordered" evidence="2">
    <location>
        <begin position="1"/>
        <end position="31"/>
    </location>
</feature>
<feature type="domain" description="Protein root UVB sensitive/RUS" evidence="3">
    <location>
        <begin position="102"/>
        <end position="339"/>
    </location>
</feature>
<evidence type="ECO:0000259" key="3">
    <source>
        <dbReference type="Pfam" id="PF04884"/>
    </source>
</evidence>
<proteinExistence type="inferred from homology"/>
<dbReference type="OrthoDB" id="364779at2759"/>
<dbReference type="Pfam" id="PF24160">
    <property type="entry name" value="UVB_sens_C"/>
    <property type="match status" value="1"/>
</dbReference>
<dbReference type="InterPro" id="IPR055412">
    <property type="entry name" value="UVB_sens_C"/>
</dbReference>
<dbReference type="Proteomes" id="UP001055712">
    <property type="component" value="Unassembled WGS sequence"/>
</dbReference>
<organism evidence="5 6">
    <name type="scientific">Chlorella vulgaris</name>
    <name type="common">Green alga</name>
    <dbReference type="NCBI Taxonomy" id="3077"/>
    <lineage>
        <taxon>Eukaryota</taxon>
        <taxon>Viridiplantae</taxon>
        <taxon>Chlorophyta</taxon>
        <taxon>core chlorophytes</taxon>
        <taxon>Trebouxiophyceae</taxon>
        <taxon>Chlorellales</taxon>
        <taxon>Chlorellaceae</taxon>
        <taxon>Chlorella clade</taxon>
        <taxon>Chlorella</taxon>
    </lineage>
</organism>
<dbReference type="InterPro" id="IPR006968">
    <property type="entry name" value="RUS_fam"/>
</dbReference>
<dbReference type="PANTHER" id="PTHR12770">
    <property type="entry name" value="RUS1 FAMILY PROTEIN C16ORF58"/>
    <property type="match status" value="1"/>
</dbReference>
<dbReference type="EMBL" id="SIDB01000008">
    <property type="protein sequence ID" value="KAI3429397.1"/>
    <property type="molecule type" value="Genomic_DNA"/>
</dbReference>
<comment type="similarity">
    <text evidence="1">Belongs to the RUS1 family.</text>
</comment>
<feature type="compositionally biased region" description="Low complexity" evidence="2">
    <location>
        <begin position="7"/>
        <end position="21"/>
    </location>
</feature>
<dbReference type="InterPro" id="IPR054549">
    <property type="entry name" value="UVB_sens_RUS_dom"/>
</dbReference>
<dbReference type="Pfam" id="PF04884">
    <property type="entry name" value="UVB_sens_prot"/>
    <property type="match status" value="1"/>
</dbReference>
<name>A0A9D4YVX0_CHLVU</name>
<evidence type="ECO:0000256" key="2">
    <source>
        <dbReference type="SAM" id="MobiDB-lite"/>
    </source>
</evidence>
<sequence>MASTVQARGAARPGPRNGRAHGSARSARLRPQAIQQADLKASEKPSHAAPRAVVETDLLGDRLTTVPLPLAASGDGGVAEARTSAAAALDAASRASTSSGAPMASLRAFFLPAGWPGSVTPDYLQYQVATIPAHITGWVSHSLATSSMIAALGIGAGPAEVAAVSAAVKWITKDGLGAAGRLIVGGRLSSVFDEDPKRWRMLAEAVSTVGLALEIATQIFPANFVLLAGVGTLCKSTAKGMGTPCFRIIQTHFSANNNVGDVAAKEEVWEVAAQLAGLAVSVALLQLLEGSGVPDAIVPVWMVAHGTHVYLRYLALSALRFPYPNQKRAAFLASSYVRTGRVPSVEAGNVAERVLLPPTTCSPRVVYGCTLDQALNQATASIGSGSGSGSEASSKGARLAELLRLYDGERYLLTWHSGTAWVLVLEGAQRLDLLRAMLQAAWLEQHHSEAQAAATVAPRPDGSFGDSSGQVLADSLAALQQQWPDFVLQAEQSGWQLAKAVLPQGTARLRFE</sequence>
<dbReference type="PANTHER" id="PTHR12770:SF27">
    <property type="entry name" value="PROTEIN ROOT UVB SENSITIVE 5"/>
    <property type="match status" value="1"/>
</dbReference>
<reference evidence="5" key="2">
    <citation type="submission" date="2020-11" db="EMBL/GenBank/DDBJ databases">
        <authorList>
            <person name="Cecchin M."/>
            <person name="Marcolungo L."/>
            <person name="Rossato M."/>
            <person name="Girolomoni L."/>
            <person name="Cosentino E."/>
            <person name="Cuine S."/>
            <person name="Li-Beisson Y."/>
            <person name="Delledonne M."/>
            <person name="Ballottari M."/>
        </authorList>
    </citation>
    <scope>NUCLEOTIDE SEQUENCE</scope>
    <source>
        <strain evidence="5">211/11P</strain>
        <tissue evidence="5">Whole cell</tissue>
    </source>
</reference>
<evidence type="ECO:0000313" key="6">
    <source>
        <dbReference type="Proteomes" id="UP001055712"/>
    </source>
</evidence>
<keyword evidence="6" id="KW-1185">Reference proteome</keyword>
<protein>
    <submittedName>
        <fullName evidence="5">Uncharacterized protein</fullName>
    </submittedName>
</protein>
<evidence type="ECO:0000259" key="4">
    <source>
        <dbReference type="Pfam" id="PF24160"/>
    </source>
</evidence>
<dbReference type="AlphaFoldDB" id="A0A9D4YVX0"/>
<gene>
    <name evidence="5" type="ORF">D9Q98_005492</name>
</gene>